<dbReference type="KEGG" id="gbm:Gbem_2243"/>
<name>B5EEB0_CITBB</name>
<reference evidence="1 2" key="1">
    <citation type="submission" date="2008-07" db="EMBL/GenBank/DDBJ databases">
        <title>Complete sequence of Geobacter bemidjiensis BEM.</title>
        <authorList>
            <consortium name="US DOE Joint Genome Institute"/>
            <person name="Lucas S."/>
            <person name="Copeland A."/>
            <person name="Lapidus A."/>
            <person name="Glavina del Rio T."/>
            <person name="Dalin E."/>
            <person name="Tice H."/>
            <person name="Bruce D."/>
            <person name="Goodwin L."/>
            <person name="Pitluck S."/>
            <person name="Kiss H."/>
            <person name="Brettin T."/>
            <person name="Detter J.C."/>
            <person name="Han C."/>
            <person name="Kuske C.R."/>
            <person name="Schmutz J."/>
            <person name="Larimer F."/>
            <person name="Land M."/>
            <person name="Hauser L."/>
            <person name="Kyrpides N."/>
            <person name="Lykidis A."/>
            <person name="Lovley D."/>
            <person name="Richardson P."/>
        </authorList>
    </citation>
    <scope>NUCLEOTIDE SEQUENCE [LARGE SCALE GENOMIC DNA]</scope>
    <source>
        <strain evidence="2">ATCC BAA-1014 / DSM 16622 / JCM 12645 / Bem</strain>
    </source>
</reference>
<reference evidence="1 2" key="2">
    <citation type="journal article" date="2010" name="BMC Genomics">
        <title>The genome of Geobacter bemidjiensis, exemplar for the subsurface clade of Geobacter species that predominate in Fe(III)-reducing subsurface environments.</title>
        <authorList>
            <person name="Aklujkar M."/>
            <person name="Young N.D."/>
            <person name="Holmes D."/>
            <person name="Chavan M."/>
            <person name="Risso C."/>
            <person name="Kiss H.E."/>
            <person name="Han C.S."/>
            <person name="Land M.L."/>
            <person name="Lovley D.R."/>
        </authorList>
    </citation>
    <scope>NUCLEOTIDE SEQUENCE [LARGE SCALE GENOMIC DNA]</scope>
    <source>
        <strain evidence="2">ATCC BAA-1014 / DSM 16622 / JCM 12645 / Bem</strain>
    </source>
</reference>
<gene>
    <name evidence="1" type="ordered locus">Gbem_2243</name>
</gene>
<evidence type="ECO:0000313" key="2">
    <source>
        <dbReference type="Proteomes" id="UP000008825"/>
    </source>
</evidence>
<accession>B5EEB0</accession>
<sequence>MLGYVVAALINRHICWHRPKFKIKNGYKNG</sequence>
<dbReference type="EMBL" id="CP001124">
    <property type="protein sequence ID" value="ACH39255.1"/>
    <property type="molecule type" value="Genomic_DNA"/>
</dbReference>
<dbReference type="Proteomes" id="UP000008825">
    <property type="component" value="Chromosome"/>
</dbReference>
<proteinExistence type="predicted"/>
<organism evidence="1 2">
    <name type="scientific">Citrifermentans bemidjiense (strain ATCC BAA-1014 / DSM 16622 / JCM 12645 / Bem)</name>
    <name type="common">Geobacter bemidjiensis</name>
    <dbReference type="NCBI Taxonomy" id="404380"/>
    <lineage>
        <taxon>Bacteria</taxon>
        <taxon>Pseudomonadati</taxon>
        <taxon>Thermodesulfobacteriota</taxon>
        <taxon>Desulfuromonadia</taxon>
        <taxon>Geobacterales</taxon>
        <taxon>Geobacteraceae</taxon>
        <taxon>Citrifermentans</taxon>
    </lineage>
</organism>
<evidence type="ECO:0000313" key="1">
    <source>
        <dbReference type="EMBL" id="ACH39255.1"/>
    </source>
</evidence>
<keyword evidence="2" id="KW-1185">Reference proteome</keyword>
<dbReference type="HOGENOM" id="CLU_3403745_0_0_7"/>
<protein>
    <submittedName>
        <fullName evidence="1">Uncharacterized protein</fullName>
    </submittedName>
</protein>
<dbReference type="AlphaFoldDB" id="B5EEB0"/>